<feature type="compositionally biased region" description="Pro residues" evidence="5">
    <location>
        <begin position="16"/>
        <end position="26"/>
    </location>
</feature>
<keyword evidence="2" id="KW-0805">Transcription regulation</keyword>
<dbReference type="PANTHER" id="PTHR43133">
    <property type="entry name" value="RNA POLYMERASE ECF-TYPE SIGMA FACTO"/>
    <property type="match status" value="1"/>
</dbReference>
<comment type="caution">
    <text evidence="8">The sequence shown here is derived from an EMBL/GenBank/DDBJ whole genome shotgun (WGS) entry which is preliminary data.</text>
</comment>
<dbReference type="Proteomes" id="UP000024329">
    <property type="component" value="Unassembled WGS sequence"/>
</dbReference>
<evidence type="ECO:0000256" key="3">
    <source>
        <dbReference type="ARBA" id="ARBA00023082"/>
    </source>
</evidence>
<dbReference type="InterPro" id="IPR039425">
    <property type="entry name" value="RNA_pol_sigma-70-like"/>
</dbReference>
<comment type="similarity">
    <text evidence="1">Belongs to the sigma-70 factor family. ECF subfamily.</text>
</comment>
<accession>A0A031K446</accession>
<dbReference type="InterPro" id="IPR014284">
    <property type="entry name" value="RNA_pol_sigma-70_dom"/>
</dbReference>
<dbReference type="GO" id="GO:0016987">
    <property type="term" value="F:sigma factor activity"/>
    <property type="evidence" value="ECO:0007669"/>
    <property type="project" value="UniProtKB-KW"/>
</dbReference>
<dbReference type="SUPFAM" id="SSF88659">
    <property type="entry name" value="Sigma3 and sigma4 domains of RNA polymerase sigma factors"/>
    <property type="match status" value="1"/>
</dbReference>
<dbReference type="EMBL" id="JFYZ01000002">
    <property type="protein sequence ID" value="EZP83989.1"/>
    <property type="molecule type" value="Genomic_DNA"/>
</dbReference>
<feature type="domain" description="RNA polymerase sigma-70 region 2" evidence="6">
    <location>
        <begin position="47"/>
        <end position="111"/>
    </location>
</feature>
<dbReference type="Pfam" id="PF04542">
    <property type="entry name" value="Sigma70_r2"/>
    <property type="match status" value="1"/>
</dbReference>
<dbReference type="AlphaFoldDB" id="A0A031K446"/>
<dbReference type="GO" id="GO:0003677">
    <property type="term" value="F:DNA binding"/>
    <property type="evidence" value="ECO:0007669"/>
    <property type="project" value="InterPro"/>
</dbReference>
<organism evidence="8 9">
    <name type="scientific">Novosphingobium resinovorum</name>
    <dbReference type="NCBI Taxonomy" id="158500"/>
    <lineage>
        <taxon>Bacteria</taxon>
        <taxon>Pseudomonadati</taxon>
        <taxon>Pseudomonadota</taxon>
        <taxon>Alphaproteobacteria</taxon>
        <taxon>Sphingomonadales</taxon>
        <taxon>Sphingomonadaceae</taxon>
        <taxon>Novosphingobium</taxon>
    </lineage>
</organism>
<evidence type="ECO:0000259" key="7">
    <source>
        <dbReference type="Pfam" id="PF08281"/>
    </source>
</evidence>
<keyword evidence="3" id="KW-0731">Sigma factor</keyword>
<dbReference type="SUPFAM" id="SSF88946">
    <property type="entry name" value="Sigma2 domain of RNA polymerase sigma factors"/>
    <property type="match status" value="1"/>
</dbReference>
<dbReference type="InterPro" id="IPR007627">
    <property type="entry name" value="RNA_pol_sigma70_r2"/>
</dbReference>
<dbReference type="InterPro" id="IPR013249">
    <property type="entry name" value="RNA_pol_sigma70_r4_t2"/>
</dbReference>
<protein>
    <submittedName>
        <fullName evidence="8">RNA polymerase, sigma-24 subunit, ECF subfamily</fullName>
    </submittedName>
</protein>
<evidence type="ECO:0000256" key="5">
    <source>
        <dbReference type="SAM" id="MobiDB-lite"/>
    </source>
</evidence>
<dbReference type="PATRIC" id="fig|158500.4.peg.1215"/>
<dbReference type="NCBIfam" id="TIGR02937">
    <property type="entry name" value="sigma70-ECF"/>
    <property type="match status" value="1"/>
</dbReference>
<proteinExistence type="inferred from homology"/>
<reference evidence="8 9" key="1">
    <citation type="submission" date="2014-03" db="EMBL/GenBank/DDBJ databases">
        <title>Whole genome sequence of Novosphingobium resinovorum KF1.</title>
        <authorList>
            <person name="Gan H.M."/>
            <person name="Gan H.Y."/>
            <person name="Chew T.H."/>
            <person name="Savka M.A."/>
        </authorList>
    </citation>
    <scope>NUCLEOTIDE SEQUENCE [LARGE SCALE GENOMIC DNA]</scope>
    <source>
        <strain evidence="8 9">KF1</strain>
    </source>
</reference>
<dbReference type="PANTHER" id="PTHR43133:SF63">
    <property type="entry name" value="RNA POLYMERASE SIGMA FACTOR FECI-RELATED"/>
    <property type="match status" value="1"/>
</dbReference>
<feature type="region of interest" description="Disordered" evidence="5">
    <location>
        <begin position="1"/>
        <end position="31"/>
    </location>
</feature>
<sequence length="202" mass="22652">MSPSSFNRVAAERHPLPLPSGCPVPPENRRDPRAIELRGDIALDAAFRTHGGALLRFLRGKAGADEAPDLMQEVFTRAAGSDQRHNMANPGGFLRRIAQNLLIDRSRRQCRRPAILVPLQEQGDAVSLPEQEWGLEAADLLRLYEAAVDAMPPKTRRVFLMHRVDELSYRAIHEQLGISIATVEYHMMKALREIAKVVDFET</sequence>
<name>A0A031K446_9SPHN</name>
<gene>
    <name evidence="8" type="ORF">BV97_01182</name>
</gene>
<evidence type="ECO:0000256" key="2">
    <source>
        <dbReference type="ARBA" id="ARBA00023015"/>
    </source>
</evidence>
<evidence type="ECO:0000259" key="6">
    <source>
        <dbReference type="Pfam" id="PF04542"/>
    </source>
</evidence>
<dbReference type="Pfam" id="PF08281">
    <property type="entry name" value="Sigma70_r4_2"/>
    <property type="match status" value="1"/>
</dbReference>
<evidence type="ECO:0000313" key="9">
    <source>
        <dbReference type="Proteomes" id="UP000024329"/>
    </source>
</evidence>
<feature type="domain" description="RNA polymerase sigma factor 70 region 4 type 2" evidence="7">
    <location>
        <begin position="143"/>
        <end position="193"/>
    </location>
</feature>
<dbReference type="InterPro" id="IPR036388">
    <property type="entry name" value="WH-like_DNA-bd_sf"/>
</dbReference>
<dbReference type="Gene3D" id="1.10.10.10">
    <property type="entry name" value="Winged helix-like DNA-binding domain superfamily/Winged helix DNA-binding domain"/>
    <property type="match status" value="1"/>
</dbReference>
<dbReference type="InterPro" id="IPR013325">
    <property type="entry name" value="RNA_pol_sigma_r2"/>
</dbReference>
<dbReference type="GO" id="GO:0006352">
    <property type="term" value="P:DNA-templated transcription initiation"/>
    <property type="evidence" value="ECO:0007669"/>
    <property type="project" value="InterPro"/>
</dbReference>
<evidence type="ECO:0000313" key="8">
    <source>
        <dbReference type="EMBL" id="EZP83989.1"/>
    </source>
</evidence>
<dbReference type="eggNOG" id="COG1595">
    <property type="taxonomic scope" value="Bacteria"/>
</dbReference>
<dbReference type="Gene3D" id="1.10.1740.10">
    <property type="match status" value="1"/>
</dbReference>
<evidence type="ECO:0000256" key="1">
    <source>
        <dbReference type="ARBA" id="ARBA00010641"/>
    </source>
</evidence>
<evidence type="ECO:0000256" key="4">
    <source>
        <dbReference type="ARBA" id="ARBA00023163"/>
    </source>
</evidence>
<keyword evidence="4" id="KW-0804">Transcription</keyword>
<dbReference type="InterPro" id="IPR013324">
    <property type="entry name" value="RNA_pol_sigma_r3/r4-like"/>
</dbReference>